<dbReference type="InterPro" id="IPR036420">
    <property type="entry name" value="BRCT_dom_sf"/>
</dbReference>
<gene>
    <name evidence="3" type="ORF">LY90DRAFT_667453</name>
</gene>
<dbReference type="SUPFAM" id="SSF52113">
    <property type="entry name" value="BRCT domain"/>
    <property type="match status" value="1"/>
</dbReference>
<accession>A0A1Y2ECR0</accession>
<dbReference type="InterPro" id="IPR001357">
    <property type="entry name" value="BRCT_dom"/>
</dbReference>
<dbReference type="CDD" id="cd17719">
    <property type="entry name" value="BRCT_Rev1"/>
    <property type="match status" value="1"/>
</dbReference>
<dbReference type="SMART" id="SM00292">
    <property type="entry name" value="BRCT"/>
    <property type="match status" value="1"/>
</dbReference>
<dbReference type="PROSITE" id="PS50172">
    <property type="entry name" value="BRCT"/>
    <property type="match status" value="1"/>
</dbReference>
<organism evidence="3 4">
    <name type="scientific">Neocallimastix californiae</name>
    <dbReference type="NCBI Taxonomy" id="1754190"/>
    <lineage>
        <taxon>Eukaryota</taxon>
        <taxon>Fungi</taxon>
        <taxon>Fungi incertae sedis</taxon>
        <taxon>Chytridiomycota</taxon>
        <taxon>Chytridiomycota incertae sedis</taxon>
        <taxon>Neocallimastigomycetes</taxon>
        <taxon>Neocallimastigales</taxon>
        <taxon>Neocallimastigaceae</taxon>
        <taxon>Neocallimastix</taxon>
    </lineage>
</organism>
<evidence type="ECO:0000313" key="3">
    <source>
        <dbReference type="EMBL" id="ORY69342.1"/>
    </source>
</evidence>
<dbReference type="EMBL" id="MCOG01000044">
    <property type="protein sequence ID" value="ORY69342.1"/>
    <property type="molecule type" value="Genomic_DNA"/>
</dbReference>
<dbReference type="GO" id="GO:0070987">
    <property type="term" value="P:error-free translesion synthesis"/>
    <property type="evidence" value="ECO:0007669"/>
    <property type="project" value="TreeGrafter"/>
</dbReference>
<dbReference type="PANTHER" id="PTHR45990:SF1">
    <property type="entry name" value="DNA REPAIR PROTEIN REV1"/>
    <property type="match status" value="1"/>
</dbReference>
<protein>
    <recommendedName>
        <fullName evidence="2">BRCT domain-containing protein</fullName>
    </recommendedName>
</protein>
<dbReference type="Pfam" id="PF00533">
    <property type="entry name" value="BRCT"/>
    <property type="match status" value="1"/>
</dbReference>
<dbReference type="STRING" id="1754190.A0A1Y2ECR0"/>
<dbReference type="GO" id="GO:0005634">
    <property type="term" value="C:nucleus"/>
    <property type="evidence" value="ECO:0007669"/>
    <property type="project" value="TreeGrafter"/>
</dbReference>
<name>A0A1Y2ECR0_9FUNG</name>
<evidence type="ECO:0000259" key="2">
    <source>
        <dbReference type="PROSITE" id="PS50172"/>
    </source>
</evidence>
<dbReference type="GO" id="GO:0042276">
    <property type="term" value="P:error-prone translesion synthesis"/>
    <property type="evidence" value="ECO:0007669"/>
    <property type="project" value="TreeGrafter"/>
</dbReference>
<comment type="caution">
    <text evidence="3">The sequence shown here is derived from an EMBL/GenBank/DDBJ whole genome shotgun (WGS) entry which is preliminary data.</text>
</comment>
<dbReference type="PANTHER" id="PTHR45990">
    <property type="entry name" value="DNA REPAIR PROTEIN REV1"/>
    <property type="match status" value="1"/>
</dbReference>
<evidence type="ECO:0000256" key="1">
    <source>
        <dbReference type="SAM" id="MobiDB-lite"/>
    </source>
</evidence>
<dbReference type="AlphaFoldDB" id="A0A1Y2ECR0"/>
<keyword evidence="4" id="KW-1185">Reference proteome</keyword>
<feature type="region of interest" description="Disordered" evidence="1">
    <location>
        <begin position="213"/>
        <end position="232"/>
    </location>
</feature>
<dbReference type="GO" id="GO:0017125">
    <property type="term" value="F:deoxycytidyl transferase activity"/>
    <property type="evidence" value="ECO:0007669"/>
    <property type="project" value="TreeGrafter"/>
</dbReference>
<sequence length="576" mass="67183">MEKYFAITKKNKKNLNLNAKNNLPHIKNFKRKAESQSPLNFESKRNKNNKFDIKNLYKERKYINNNTNNLIINDNPLELEETDIQNEKIENIFQKVYFSDIPCSQIDNSSSNKENIINTPENLNTKDIHSTFTTNNSIDKENQTNNSRYQTNSNIINNNITKCIKQISLFDNIKNHERKQIKSIPQYFPIFENCNSEIIKNNKTHLFNNKSKIYKPKNNHKNRNDNTSNLNNLSNHVKRISIFDNTFHNNNSNYATNISIINKSITDTNNTNNISNNEIPIEEAFTFNEVEEKNSKKVCPPNQHIYILEDNKVKIVYEKSHNLSKEKDINNNFNNFDETKENIDLNQSKSMNNELVKKTNKTIYLKKSKNKVKNNSFNYTFRLSQVSSDEDDDIAKANFNFSSIIYDNPSTGAMKSCIGYVDPDCYKKEKNKNKGILKIRGGLRSFMDYREYKIGEQNSEIQVSNIFKGVVAYIDGFSRNCTDVELKRLIRIHGGKVFWYISKTRVTHVICSSLCESKIQNYLGSKVNHYKIVTDKWIIDSIKAKKRLSEAPYLTLNTLKKTQCQKILNNINNIYI</sequence>
<dbReference type="OrthoDB" id="427711at2759"/>
<dbReference type="GO" id="GO:0003887">
    <property type="term" value="F:DNA-directed DNA polymerase activity"/>
    <property type="evidence" value="ECO:0007669"/>
    <property type="project" value="TreeGrafter"/>
</dbReference>
<reference evidence="3 4" key="1">
    <citation type="submission" date="2016-08" db="EMBL/GenBank/DDBJ databases">
        <title>A Parts List for Fungal Cellulosomes Revealed by Comparative Genomics.</title>
        <authorList>
            <consortium name="DOE Joint Genome Institute"/>
            <person name="Haitjema C.H."/>
            <person name="Gilmore S.P."/>
            <person name="Henske J.K."/>
            <person name="Solomon K.V."/>
            <person name="De Groot R."/>
            <person name="Kuo A."/>
            <person name="Mondo S.J."/>
            <person name="Salamov A.A."/>
            <person name="Labutti K."/>
            <person name="Zhao Z."/>
            <person name="Chiniquy J."/>
            <person name="Barry K."/>
            <person name="Brewer H.M."/>
            <person name="Purvine S.O."/>
            <person name="Wright A.T."/>
            <person name="Boxma B."/>
            <person name="Van Alen T."/>
            <person name="Hackstein J.H."/>
            <person name="Baker S.E."/>
            <person name="Grigoriev I.V."/>
            <person name="O'Malley M.A."/>
        </authorList>
    </citation>
    <scope>NUCLEOTIDE SEQUENCE [LARGE SCALE GENOMIC DNA]</scope>
    <source>
        <strain evidence="3 4">G1</strain>
    </source>
</reference>
<dbReference type="Gene3D" id="3.40.50.10190">
    <property type="entry name" value="BRCT domain"/>
    <property type="match status" value="1"/>
</dbReference>
<evidence type="ECO:0000313" key="4">
    <source>
        <dbReference type="Proteomes" id="UP000193920"/>
    </source>
</evidence>
<feature type="domain" description="BRCT" evidence="2">
    <location>
        <begin position="462"/>
        <end position="555"/>
    </location>
</feature>
<dbReference type="Proteomes" id="UP000193920">
    <property type="component" value="Unassembled WGS sequence"/>
</dbReference>
<proteinExistence type="predicted"/>